<dbReference type="OrthoDB" id="5803839at2759"/>
<proteinExistence type="predicted"/>
<dbReference type="InParanoid" id="A0A1I7V6D0"/>
<evidence type="ECO:0000256" key="1">
    <source>
        <dbReference type="SAM" id="MobiDB-lite"/>
    </source>
</evidence>
<evidence type="ECO:0000313" key="4">
    <source>
        <dbReference type="WBParaSite" id="EN70_1037"/>
    </source>
</evidence>
<reference evidence="4" key="2">
    <citation type="submission" date="2016-11" db="UniProtKB">
        <authorList>
            <consortium name="WormBaseParasite"/>
        </authorList>
    </citation>
    <scope>IDENTIFICATION</scope>
</reference>
<keyword evidence="2" id="KW-0812">Transmembrane</keyword>
<accession>A0A1I7V6D0</accession>
<dbReference type="AlphaFoldDB" id="A0A1I7V6D0"/>
<keyword evidence="3" id="KW-1185">Reference proteome</keyword>
<evidence type="ECO:0000256" key="2">
    <source>
        <dbReference type="SAM" id="Phobius"/>
    </source>
</evidence>
<dbReference type="WBParaSite" id="EN70_1037">
    <property type="protein sequence ID" value="EN70_1037"/>
    <property type="gene ID" value="EN70_1037"/>
</dbReference>
<dbReference type="eggNOG" id="ENOG502S5KR">
    <property type="taxonomic scope" value="Eukaryota"/>
</dbReference>
<sequence>MHLILCICFKPLRTKNYLIIWCNLIRKRITVYSNNTYKEVYMLEYGKPQKSKRKQKPNGIIETETSDEEQKGQNSNDDDQDIDALEIERVEPRELSSRNLKINSVKNLAEIMREEEHECMKQIFLCEATASSANMLRQCDYNEAPVPPPRPKKKAAKSRNGQNREADSHICICGRWNRFCIFDTILKPLKNFKQCRYCAPCRTERRSLGDAMEMESDGAGKGSGSGSQVGLTGRIRRYLPLFHGECDSSIVEDGIDVLTPDFTNKRDLTGAKEILLRQKRDRRVLKKRLQARKRAELAIIAKYEARQKTISSAVELLLQILQMMTSFAILVGNIRKTFIPAHFNWLKYGRNDSVELMMLWRCTVFLDVLLFWTSVIWAYCLQWHLCCRLGLLKFWIWLLILGLIGGLFVLYPMFYVQDNLDISWCQFKPNSTLAQYQPNW</sequence>
<feature type="transmembrane region" description="Helical" evidence="2">
    <location>
        <begin position="358"/>
        <end position="382"/>
    </location>
</feature>
<feature type="region of interest" description="Disordered" evidence="1">
    <location>
        <begin position="63"/>
        <end position="82"/>
    </location>
</feature>
<organism evidence="3 4">
    <name type="scientific">Loa loa</name>
    <name type="common">Eye worm</name>
    <name type="synonym">Filaria loa</name>
    <dbReference type="NCBI Taxonomy" id="7209"/>
    <lineage>
        <taxon>Eukaryota</taxon>
        <taxon>Metazoa</taxon>
        <taxon>Ecdysozoa</taxon>
        <taxon>Nematoda</taxon>
        <taxon>Chromadorea</taxon>
        <taxon>Rhabditida</taxon>
        <taxon>Spirurina</taxon>
        <taxon>Spiruromorpha</taxon>
        <taxon>Filarioidea</taxon>
        <taxon>Onchocercidae</taxon>
        <taxon>Loa</taxon>
    </lineage>
</organism>
<evidence type="ECO:0000313" key="3">
    <source>
        <dbReference type="Proteomes" id="UP000095285"/>
    </source>
</evidence>
<keyword evidence="2" id="KW-1133">Transmembrane helix</keyword>
<name>A0A1I7V6D0_LOALO</name>
<feature type="region of interest" description="Disordered" evidence="1">
    <location>
        <begin position="141"/>
        <end position="161"/>
    </location>
</feature>
<reference evidence="3" key="1">
    <citation type="submission" date="2012-04" db="EMBL/GenBank/DDBJ databases">
        <title>The Genome Sequence of Loa loa.</title>
        <authorList>
            <consortium name="The Broad Institute Genome Sequencing Platform"/>
            <consortium name="Broad Institute Genome Sequencing Center for Infectious Disease"/>
            <person name="Nutman T.B."/>
            <person name="Fink D.L."/>
            <person name="Russ C."/>
            <person name="Young S."/>
            <person name="Zeng Q."/>
            <person name="Gargeya S."/>
            <person name="Alvarado L."/>
            <person name="Berlin A."/>
            <person name="Chapman S.B."/>
            <person name="Chen Z."/>
            <person name="Freedman E."/>
            <person name="Gellesch M."/>
            <person name="Goldberg J."/>
            <person name="Griggs A."/>
            <person name="Gujja S."/>
            <person name="Heilman E.R."/>
            <person name="Heiman D."/>
            <person name="Howarth C."/>
            <person name="Mehta T."/>
            <person name="Neiman D."/>
            <person name="Pearson M."/>
            <person name="Roberts A."/>
            <person name="Saif S."/>
            <person name="Shea T."/>
            <person name="Shenoy N."/>
            <person name="Sisk P."/>
            <person name="Stolte C."/>
            <person name="Sykes S."/>
            <person name="White J."/>
            <person name="Yandava C."/>
            <person name="Haas B."/>
            <person name="Henn M.R."/>
            <person name="Nusbaum C."/>
            <person name="Birren B."/>
        </authorList>
    </citation>
    <scope>NUCLEOTIDE SEQUENCE [LARGE SCALE GENOMIC DNA]</scope>
</reference>
<protein>
    <submittedName>
        <fullName evidence="4">Uncharacterized protein</fullName>
    </submittedName>
</protein>
<feature type="transmembrane region" description="Helical" evidence="2">
    <location>
        <begin position="394"/>
        <end position="414"/>
    </location>
</feature>
<dbReference type="FunCoup" id="A0A1I7V6D0">
    <property type="interactions" value="239"/>
</dbReference>
<gene>
    <name evidence="4" type="primary">LOAG_05755</name>
</gene>
<keyword evidence="2" id="KW-0472">Membrane</keyword>
<dbReference type="Proteomes" id="UP000095285">
    <property type="component" value="Unassembled WGS sequence"/>
</dbReference>